<dbReference type="SUPFAM" id="SSF51294">
    <property type="entry name" value="Hedgehog/intein (Hint) domain"/>
    <property type="match status" value="1"/>
</dbReference>
<dbReference type="InterPro" id="IPR036844">
    <property type="entry name" value="Hint_dom_sf"/>
</dbReference>
<feature type="domain" description="Hedgehog/Intein (Hint)" evidence="1">
    <location>
        <begin position="196"/>
        <end position="334"/>
    </location>
</feature>
<dbReference type="Pfam" id="PF13403">
    <property type="entry name" value="Hint_2"/>
    <property type="match status" value="1"/>
</dbReference>
<gene>
    <name evidence="2" type="ORF">GLUCOINTEAF2_0201061</name>
</gene>
<accession>A0A0N0MDX7</accession>
<evidence type="ECO:0000259" key="1">
    <source>
        <dbReference type="Pfam" id="PF13403"/>
    </source>
</evidence>
<dbReference type="InterPro" id="IPR028992">
    <property type="entry name" value="Hedgehog/Intein_dom"/>
</dbReference>
<dbReference type="RefSeq" id="WP_048883229.1">
    <property type="nucleotide sequence ID" value="NZ_JUFX02000225.1"/>
</dbReference>
<proteinExistence type="predicted"/>
<organism evidence="2 3">
    <name type="scientific">Komagataeibacter intermedius AF2</name>
    <dbReference type="NCBI Taxonomy" id="1458464"/>
    <lineage>
        <taxon>Bacteria</taxon>
        <taxon>Pseudomonadati</taxon>
        <taxon>Pseudomonadota</taxon>
        <taxon>Alphaproteobacteria</taxon>
        <taxon>Acetobacterales</taxon>
        <taxon>Acetobacteraceae</taxon>
        <taxon>Komagataeibacter</taxon>
    </lineage>
</organism>
<dbReference type="OrthoDB" id="7284755at2"/>
<sequence>MADTTTTETYTTDVQPELTSDGNVYYYEQSTQIESATINSPTTTNSNGDTIIAPGSQDVSVEVESPDEANASGYAGPGFGTSDISEFPTGQLTYSLTGNGNGQFTETLTQQAEGQVTDQYQVTAESTGYSDANGSLYFVPTQTVNDDGNSFSAGDYYEYVSNAPVDATVPNGAGLSSVDQNNGPTLTLTNGSAAACFCSGTLIRTPHGDVAVETLQAGDEVVTASGAVRPIVWIGSQKIISFSNMDAAQAHALTPVLISRDAFAQNMPDRDLLVSPGHAIAVPVMDSVFIQAVKLVNGATIRRAPCESTEYWHVELDSHDVLLSNGLPSESYLDVGNRNLFATLSAGTQVEPATLDDYALPLVLDGPEIAAVRERLAARARTLGWTSTTDRDEHLMVDGQRVEPAMDGDRACFIFPAGACEVALVSNAFRPAECGAGEDARELGIYIRDMHVSDGLFHDAAIDMNAPAIAAQCHDAEQQHDGHWRWTKGSLKLDPSLWAGCKGHVVLRLHRSAHGGLYWTAPAADAANIVAFRATA</sequence>
<protein>
    <recommendedName>
        <fullName evidence="1">Hedgehog/Intein (Hint) domain-containing protein</fullName>
    </recommendedName>
</protein>
<dbReference type="Gene3D" id="2.170.16.10">
    <property type="entry name" value="Hedgehog/Intein (Hint) domain"/>
    <property type="match status" value="1"/>
</dbReference>
<reference evidence="2 3" key="1">
    <citation type="submission" date="2015-07" db="EMBL/GenBank/DDBJ databases">
        <title>Draft Genome Sequence of Komagataeibacter intermedius Strain AF2, Isolated from Kombucha Tea.</title>
        <authorList>
            <person name="Santos R.A."/>
            <person name="Berretta A.A."/>
            <person name="Barud H.S."/>
            <person name="Ribeiro S.J."/>
            <person name="Gonzalez-Garcia L.N."/>
            <person name="Zucchi T.D."/>
            <person name="Goldman G.H."/>
            <person name="Riano-Pachon D.M."/>
        </authorList>
    </citation>
    <scope>NUCLEOTIDE SEQUENCE [LARGE SCALE GENOMIC DNA]</scope>
    <source>
        <strain evidence="2 3">AF2</strain>
    </source>
</reference>
<dbReference type="Proteomes" id="UP000031553">
    <property type="component" value="Unassembled WGS sequence"/>
</dbReference>
<name>A0A0N0MDX7_9PROT</name>
<dbReference type="AlphaFoldDB" id="A0A0N0MDX7"/>
<comment type="caution">
    <text evidence="2">The sequence shown here is derived from an EMBL/GenBank/DDBJ whole genome shotgun (WGS) entry which is preliminary data.</text>
</comment>
<evidence type="ECO:0000313" key="3">
    <source>
        <dbReference type="Proteomes" id="UP000031553"/>
    </source>
</evidence>
<dbReference type="EMBL" id="JUFX02000225">
    <property type="protein sequence ID" value="KPH85806.1"/>
    <property type="molecule type" value="Genomic_DNA"/>
</dbReference>
<evidence type="ECO:0000313" key="2">
    <source>
        <dbReference type="EMBL" id="KPH85806.1"/>
    </source>
</evidence>